<keyword evidence="2" id="KW-1185">Reference proteome</keyword>
<dbReference type="SUPFAM" id="SSF53474">
    <property type="entry name" value="alpha/beta-Hydrolases"/>
    <property type="match status" value="1"/>
</dbReference>
<name>A0ABU9XM05_9BACI</name>
<gene>
    <name evidence="1" type="ORF">ABC228_15430</name>
</gene>
<dbReference type="EMBL" id="JBDIML010000006">
    <property type="protein sequence ID" value="MEN2768573.1"/>
    <property type="molecule type" value="Genomic_DNA"/>
</dbReference>
<dbReference type="RefSeq" id="WP_345826062.1">
    <property type="nucleotide sequence ID" value="NZ_JBDIML010000006.1"/>
</dbReference>
<proteinExistence type="predicted"/>
<accession>A0ABU9XM05</accession>
<dbReference type="InterPro" id="IPR029058">
    <property type="entry name" value="AB_hydrolase_fold"/>
</dbReference>
<sequence>MMSQKVAILILHGAGTPERNFAEKLIEKIKAGFNRKLPRKKAELELVFEPVYWSAIFAPEQTKLWEQLREYRELDFGRLRRFVLEFLADAVAYQPTRLKDQNYDKVHALIAKSIQKLREKAGNDAPLCVISHSLGTIIASNYFYDLQFKYHNIGPETKWCTSNNPLEQCQTLTLFYTMGSPMALWSLRYIDFGSPISVPSPRIKEYYPNLHGEWLNFYDKDDILAFPLKGINDAYDDAVTKDIEVNAGGLFTSWNPLSHLKYDTDKQVIKPIVNGLVRTWNIVNNR</sequence>
<reference evidence="1 2" key="1">
    <citation type="submission" date="2024-05" db="EMBL/GenBank/DDBJ databases">
        <authorList>
            <person name="Haq I."/>
            <person name="Ullah Z."/>
            <person name="Ahmad R."/>
            <person name="Li M."/>
            <person name="Tong Y."/>
        </authorList>
    </citation>
    <scope>NUCLEOTIDE SEQUENCE [LARGE SCALE GENOMIC DNA]</scope>
    <source>
        <strain evidence="1 2">16A2E</strain>
    </source>
</reference>
<organism evidence="1 2">
    <name type="scientific">Ornithinibacillus xuwenensis</name>
    <dbReference type="NCBI Taxonomy" id="3144668"/>
    <lineage>
        <taxon>Bacteria</taxon>
        <taxon>Bacillati</taxon>
        <taxon>Bacillota</taxon>
        <taxon>Bacilli</taxon>
        <taxon>Bacillales</taxon>
        <taxon>Bacillaceae</taxon>
        <taxon>Ornithinibacillus</taxon>
    </lineage>
</organism>
<evidence type="ECO:0000313" key="2">
    <source>
        <dbReference type="Proteomes" id="UP001444625"/>
    </source>
</evidence>
<comment type="caution">
    <text evidence="1">The sequence shown here is derived from an EMBL/GenBank/DDBJ whole genome shotgun (WGS) entry which is preliminary data.</text>
</comment>
<evidence type="ECO:0000313" key="1">
    <source>
        <dbReference type="EMBL" id="MEN2768573.1"/>
    </source>
</evidence>
<dbReference type="Proteomes" id="UP001444625">
    <property type="component" value="Unassembled WGS sequence"/>
</dbReference>
<protein>
    <submittedName>
        <fullName evidence="1">Chemotaxis protein</fullName>
    </submittedName>
</protein>